<accession>A0ABX7MWG2</accession>
<dbReference type="Proteomes" id="UP000663555">
    <property type="component" value="Chromosome"/>
</dbReference>
<feature type="domain" description="NADH-rubredoxin oxidoreductase C-terminal" evidence="6">
    <location>
        <begin position="322"/>
        <end position="390"/>
    </location>
</feature>
<gene>
    <name evidence="7" type="ORF">LPB19_04680</name>
</gene>
<dbReference type="SUPFAM" id="SSF51905">
    <property type="entry name" value="FAD/NAD(P)-binding domain"/>
    <property type="match status" value="1"/>
</dbReference>
<dbReference type="Pfam" id="PF07992">
    <property type="entry name" value="Pyr_redox_2"/>
    <property type="match status" value="1"/>
</dbReference>
<evidence type="ECO:0000259" key="5">
    <source>
        <dbReference type="Pfam" id="PF07992"/>
    </source>
</evidence>
<dbReference type="PRINTS" id="PR00368">
    <property type="entry name" value="FADPNR"/>
</dbReference>
<evidence type="ECO:0000313" key="8">
    <source>
        <dbReference type="Proteomes" id="UP000663555"/>
    </source>
</evidence>
<evidence type="ECO:0000313" key="7">
    <source>
        <dbReference type="EMBL" id="QSP95714.1"/>
    </source>
</evidence>
<evidence type="ECO:0000256" key="3">
    <source>
        <dbReference type="ARBA" id="ARBA00022630"/>
    </source>
</evidence>
<evidence type="ECO:0000259" key="6">
    <source>
        <dbReference type="Pfam" id="PF18267"/>
    </source>
</evidence>
<name>A0ABX7MWG2_9GAMM</name>
<keyword evidence="8" id="KW-1185">Reference proteome</keyword>
<dbReference type="PRINTS" id="PR00411">
    <property type="entry name" value="PNDRDTASEI"/>
</dbReference>
<dbReference type="InterPro" id="IPR023753">
    <property type="entry name" value="FAD/NAD-binding_dom"/>
</dbReference>
<keyword evidence="3" id="KW-0285">Flavoprotein</keyword>
<dbReference type="PANTHER" id="PTHR43429:SF3">
    <property type="entry name" value="NITRITE REDUCTASE [NAD(P)H]"/>
    <property type="match status" value="1"/>
</dbReference>
<protein>
    <submittedName>
        <fullName evidence="7">NAD(P)/FAD-dependent oxidoreductase</fullName>
    </submittedName>
</protein>
<dbReference type="RefSeq" id="WP_206644951.1">
    <property type="nucleotide sequence ID" value="NZ_CP071247.1"/>
</dbReference>
<dbReference type="Pfam" id="PF18267">
    <property type="entry name" value="Rubredoxin_C"/>
    <property type="match status" value="1"/>
</dbReference>
<dbReference type="PANTHER" id="PTHR43429">
    <property type="entry name" value="PYRIDINE NUCLEOTIDE-DISULFIDE OXIDOREDUCTASE DOMAIN-CONTAINING"/>
    <property type="match status" value="1"/>
</dbReference>
<dbReference type="InterPro" id="IPR041575">
    <property type="entry name" value="Rubredoxin_C"/>
</dbReference>
<sequence length="410" mass="44541">MNRNNERTLIVCGHGMVAQRFLEELTADAGAPFQNIVVFSGEPQRAYNRIQLPALLSGEADEASLALQPDDWFDARGIRVHCAEWVNDIDRSARTVTTSTGRTQPYHTLVLATGSRPASLGIAGEDLHGVSYFRDLGDARRLIEQREHRRRAVVVGGGFLGLEAADGMQRLGLSVTVLHRSGHLLNRQLDRTGGEILAEQLSGRGLDILTHSAPIRILGTDDVHAVQLADQTLISTDLVVIATGIVPNRELAQAAGLACGRGIRVNRRMQTSDPAIYALGECCEVGGETFGLVEPGYQQARVLADVLRDSKSPSAFESAVLSTRLKISGLPVFSCGLQQPDERTESLTWRDLETATYGHLMIRDHRLVGAVLLGDTSAGAWYQELIKEQTEVGSFRAQLPFGKPFCEAAA</sequence>
<evidence type="ECO:0000256" key="4">
    <source>
        <dbReference type="ARBA" id="ARBA00022827"/>
    </source>
</evidence>
<evidence type="ECO:0000256" key="2">
    <source>
        <dbReference type="ARBA" id="ARBA00006442"/>
    </source>
</evidence>
<keyword evidence="4" id="KW-0274">FAD</keyword>
<dbReference type="Gene3D" id="3.50.50.60">
    <property type="entry name" value="FAD/NAD(P)-binding domain"/>
    <property type="match status" value="2"/>
</dbReference>
<dbReference type="InterPro" id="IPR050260">
    <property type="entry name" value="FAD-bd_OxRdtase"/>
</dbReference>
<proteinExistence type="inferred from homology"/>
<comment type="cofactor">
    <cofactor evidence="1">
        <name>FAD</name>
        <dbReference type="ChEBI" id="CHEBI:57692"/>
    </cofactor>
</comment>
<evidence type="ECO:0000256" key="1">
    <source>
        <dbReference type="ARBA" id="ARBA00001974"/>
    </source>
</evidence>
<dbReference type="InterPro" id="IPR036188">
    <property type="entry name" value="FAD/NAD-bd_sf"/>
</dbReference>
<dbReference type="EMBL" id="CP071247">
    <property type="protein sequence ID" value="QSP95714.1"/>
    <property type="molecule type" value="Genomic_DNA"/>
</dbReference>
<dbReference type="InterPro" id="IPR016156">
    <property type="entry name" value="FAD/NAD-linked_Rdtase_dimer_sf"/>
</dbReference>
<reference evidence="7 8" key="1">
    <citation type="submission" date="2021-03" db="EMBL/GenBank/DDBJ databases">
        <title>Genome sequencing of Marinobacter sp. LPB0319.</title>
        <authorList>
            <person name="Kim J."/>
        </authorList>
    </citation>
    <scope>NUCLEOTIDE SEQUENCE [LARGE SCALE GENOMIC DNA]</scope>
    <source>
        <strain evidence="7 8">LPB0319</strain>
    </source>
</reference>
<comment type="similarity">
    <text evidence="2">Belongs to the FAD-dependent oxidoreductase family.</text>
</comment>
<feature type="domain" description="FAD/NAD(P)-binding" evidence="5">
    <location>
        <begin position="15"/>
        <end position="288"/>
    </location>
</feature>
<organism evidence="7 8">
    <name type="scientific">Marinobacter salinisoli</name>
    <dbReference type="NCBI Taxonomy" id="2769486"/>
    <lineage>
        <taxon>Bacteria</taxon>
        <taxon>Pseudomonadati</taxon>
        <taxon>Pseudomonadota</taxon>
        <taxon>Gammaproteobacteria</taxon>
        <taxon>Pseudomonadales</taxon>
        <taxon>Marinobacteraceae</taxon>
        <taxon>Marinobacter</taxon>
    </lineage>
</organism>
<dbReference type="Gene3D" id="3.30.390.30">
    <property type="match status" value="1"/>
</dbReference>